<dbReference type="Pfam" id="PF15433">
    <property type="entry name" value="MRP-S31"/>
    <property type="match status" value="1"/>
</dbReference>
<protein>
    <recommendedName>
        <fullName evidence="7">Small ribosomal subunit protein mS31</fullName>
    </recommendedName>
    <alternativeName>
        <fullName evidence="8">28S ribosomal protein S31, mitochondrial</fullName>
    </alternativeName>
</protein>
<evidence type="ECO:0000256" key="3">
    <source>
        <dbReference type="ARBA" id="ARBA00022946"/>
    </source>
</evidence>
<dbReference type="GO" id="GO:0003735">
    <property type="term" value="F:structural constituent of ribosome"/>
    <property type="evidence" value="ECO:0007669"/>
    <property type="project" value="InterPro"/>
</dbReference>
<evidence type="ECO:0000256" key="6">
    <source>
        <dbReference type="ARBA" id="ARBA00023274"/>
    </source>
</evidence>
<keyword evidence="5" id="KW-0496">Mitochondrion</keyword>
<dbReference type="AlphaFoldDB" id="A0A8J1TCM4"/>
<evidence type="ECO:0000256" key="5">
    <source>
        <dbReference type="ARBA" id="ARBA00023128"/>
    </source>
</evidence>
<evidence type="ECO:0000313" key="10">
    <source>
        <dbReference type="EMBL" id="CAH1799804.1"/>
    </source>
</evidence>
<keyword evidence="3" id="KW-0809">Transit peptide</keyword>
<reference evidence="10" key="1">
    <citation type="submission" date="2022-03" db="EMBL/GenBank/DDBJ databases">
        <authorList>
            <person name="Martin C."/>
        </authorList>
    </citation>
    <scope>NUCLEOTIDE SEQUENCE</scope>
</reference>
<proteinExistence type="inferred from homology"/>
<dbReference type="GO" id="GO:0005763">
    <property type="term" value="C:mitochondrial small ribosomal subunit"/>
    <property type="evidence" value="ECO:0007669"/>
    <property type="project" value="InterPro"/>
</dbReference>
<comment type="caution">
    <text evidence="10">The sequence shown here is derived from an EMBL/GenBank/DDBJ whole genome shotgun (WGS) entry which is preliminary data.</text>
</comment>
<gene>
    <name evidence="10" type="ORF">OFUS_LOCUS23773</name>
</gene>
<dbReference type="InterPro" id="IPR026299">
    <property type="entry name" value="MRP-S31"/>
</dbReference>
<evidence type="ECO:0000256" key="1">
    <source>
        <dbReference type="ARBA" id="ARBA00004173"/>
    </source>
</evidence>
<dbReference type="PANTHER" id="PTHR13231">
    <property type="entry name" value="MITOCHONDRIAL RIBOSOMAL PROTEIN S31"/>
    <property type="match status" value="1"/>
</dbReference>
<dbReference type="EMBL" id="CAIIXF020000011">
    <property type="protein sequence ID" value="CAH1799804.1"/>
    <property type="molecule type" value="Genomic_DNA"/>
</dbReference>
<dbReference type="OrthoDB" id="5989925at2759"/>
<evidence type="ECO:0000256" key="9">
    <source>
        <dbReference type="SAM" id="MobiDB-lite"/>
    </source>
</evidence>
<accession>A0A8J1TCM4</accession>
<evidence type="ECO:0000313" key="11">
    <source>
        <dbReference type="Proteomes" id="UP000749559"/>
    </source>
</evidence>
<evidence type="ECO:0000256" key="8">
    <source>
        <dbReference type="ARBA" id="ARBA00035363"/>
    </source>
</evidence>
<feature type="compositionally biased region" description="Low complexity" evidence="9">
    <location>
        <begin position="61"/>
        <end position="80"/>
    </location>
</feature>
<dbReference type="Proteomes" id="UP000749559">
    <property type="component" value="Unassembled WGS sequence"/>
</dbReference>
<comment type="subcellular location">
    <subcellularLocation>
        <location evidence="1">Mitochondrion</location>
    </subcellularLocation>
</comment>
<sequence>MSKSCILINTRLIHTLSRLVNHQLRPQAAVVLQRCMSNNSDSGDKPRVKLTRPPERRPQASNNNGSSSSSDSDSSSSGSDSDSDKDAKVDGELVYAARKVATAMGGNIRKIESDLLNQLKSHVKETEEAKKGVTKETNLSDLFAGMRLEKGPKKTRRYQGQTQAQRGQDEAVAPSAPWSEGLGRNTKSRDFNLANRNQYAAGGKRSTGKSGLFEGSDLSIFDAASKSEALTHIETEPVQKSLWDTIEQEERENLAPPNNLFEEMITWTKQEKLWKFPITNEERAPDKDVPFHEHIFLEKHIEDFPKQGPIRVFMELVCIGLSKNPYLSVEKKKEYIHWFREYFQEHQQVIDDAIEAAKEDNEQVELQKVLQ</sequence>
<evidence type="ECO:0000256" key="7">
    <source>
        <dbReference type="ARBA" id="ARBA00035133"/>
    </source>
</evidence>
<feature type="region of interest" description="Disordered" evidence="9">
    <location>
        <begin position="152"/>
        <end position="191"/>
    </location>
</feature>
<keyword evidence="11" id="KW-1185">Reference proteome</keyword>
<dbReference type="PANTHER" id="PTHR13231:SF3">
    <property type="entry name" value="SMALL RIBOSOMAL SUBUNIT PROTEIN MS31"/>
    <property type="match status" value="1"/>
</dbReference>
<feature type="region of interest" description="Disordered" evidence="9">
    <location>
        <begin position="36"/>
        <end position="87"/>
    </location>
</feature>
<evidence type="ECO:0000256" key="4">
    <source>
        <dbReference type="ARBA" id="ARBA00022980"/>
    </source>
</evidence>
<feature type="compositionally biased region" description="Basic and acidic residues" evidence="9">
    <location>
        <begin position="42"/>
        <end position="58"/>
    </location>
</feature>
<evidence type="ECO:0000256" key="2">
    <source>
        <dbReference type="ARBA" id="ARBA00011057"/>
    </source>
</evidence>
<name>A0A8J1TCM4_OWEFU</name>
<comment type="similarity">
    <text evidence="2">Belongs to the mitochondrion-specific ribosomal protein mS31 family.</text>
</comment>
<keyword evidence="6" id="KW-0687">Ribonucleoprotein</keyword>
<organism evidence="10 11">
    <name type="scientific">Owenia fusiformis</name>
    <name type="common">Polychaete worm</name>
    <dbReference type="NCBI Taxonomy" id="6347"/>
    <lineage>
        <taxon>Eukaryota</taxon>
        <taxon>Metazoa</taxon>
        <taxon>Spiralia</taxon>
        <taxon>Lophotrochozoa</taxon>
        <taxon>Annelida</taxon>
        <taxon>Polychaeta</taxon>
        <taxon>Sedentaria</taxon>
        <taxon>Canalipalpata</taxon>
        <taxon>Sabellida</taxon>
        <taxon>Oweniida</taxon>
        <taxon>Oweniidae</taxon>
        <taxon>Owenia</taxon>
    </lineage>
</organism>
<keyword evidence="4" id="KW-0689">Ribosomal protein</keyword>